<comment type="caution">
    <text evidence="1">The sequence shown here is derived from an EMBL/GenBank/DDBJ whole genome shotgun (WGS) entry which is preliminary data.</text>
</comment>
<dbReference type="Proteomes" id="UP001175211">
    <property type="component" value="Unassembled WGS sequence"/>
</dbReference>
<reference evidence="1" key="1">
    <citation type="submission" date="2023-06" db="EMBL/GenBank/DDBJ databases">
        <authorList>
            <consortium name="Lawrence Berkeley National Laboratory"/>
            <person name="Ahrendt S."/>
            <person name="Sahu N."/>
            <person name="Indic B."/>
            <person name="Wong-Bajracharya J."/>
            <person name="Merenyi Z."/>
            <person name="Ke H.-M."/>
            <person name="Monk M."/>
            <person name="Kocsube S."/>
            <person name="Drula E."/>
            <person name="Lipzen A."/>
            <person name="Balint B."/>
            <person name="Henrissat B."/>
            <person name="Andreopoulos B."/>
            <person name="Martin F.M."/>
            <person name="Harder C.B."/>
            <person name="Rigling D."/>
            <person name="Ford K.L."/>
            <person name="Foster G.D."/>
            <person name="Pangilinan J."/>
            <person name="Papanicolaou A."/>
            <person name="Barry K."/>
            <person name="LaButti K."/>
            <person name="Viragh M."/>
            <person name="Koriabine M."/>
            <person name="Yan M."/>
            <person name="Riley R."/>
            <person name="Champramary S."/>
            <person name="Plett K.L."/>
            <person name="Tsai I.J."/>
            <person name="Slot J."/>
            <person name="Sipos G."/>
            <person name="Plett J."/>
            <person name="Nagy L.G."/>
            <person name="Grigoriev I.V."/>
        </authorList>
    </citation>
    <scope>NUCLEOTIDE SEQUENCE</scope>
    <source>
        <strain evidence="1">CCBAS 213</strain>
    </source>
</reference>
<evidence type="ECO:0000313" key="1">
    <source>
        <dbReference type="EMBL" id="KAK0448996.1"/>
    </source>
</evidence>
<keyword evidence="2" id="KW-1185">Reference proteome</keyword>
<accession>A0AA39MVX0</accession>
<name>A0AA39MVX0_ARMTA</name>
<protein>
    <recommendedName>
        <fullName evidence="3">F-box domain-containing protein</fullName>
    </recommendedName>
</protein>
<dbReference type="EMBL" id="JAUEPS010000040">
    <property type="protein sequence ID" value="KAK0448996.1"/>
    <property type="molecule type" value="Genomic_DNA"/>
</dbReference>
<dbReference type="RefSeq" id="XP_060326711.1">
    <property type="nucleotide sequence ID" value="XM_060479636.1"/>
</dbReference>
<evidence type="ECO:0000313" key="2">
    <source>
        <dbReference type="Proteomes" id="UP001175211"/>
    </source>
</evidence>
<gene>
    <name evidence="1" type="ORF">EV420DRAFT_1711383</name>
</gene>
<evidence type="ECO:0008006" key="3">
    <source>
        <dbReference type="Google" id="ProtNLM"/>
    </source>
</evidence>
<dbReference type="GeneID" id="85363184"/>
<dbReference type="AlphaFoldDB" id="A0AA39MVX0"/>
<organism evidence="1 2">
    <name type="scientific">Armillaria tabescens</name>
    <name type="common">Ringless honey mushroom</name>
    <name type="synonym">Agaricus tabescens</name>
    <dbReference type="NCBI Taxonomy" id="1929756"/>
    <lineage>
        <taxon>Eukaryota</taxon>
        <taxon>Fungi</taxon>
        <taxon>Dikarya</taxon>
        <taxon>Basidiomycota</taxon>
        <taxon>Agaricomycotina</taxon>
        <taxon>Agaricomycetes</taxon>
        <taxon>Agaricomycetidae</taxon>
        <taxon>Agaricales</taxon>
        <taxon>Marasmiineae</taxon>
        <taxon>Physalacriaceae</taxon>
        <taxon>Desarmillaria</taxon>
    </lineage>
</organism>
<sequence>MSLSSTRSLPHDNLLEISRPWTSWTPLVSQMSSMYPSIRLISLQAVARWWFFLDAGLIGSGPFKNAERAINFSLSPSPSCGPITASEPILKGGIMAFVLADSGWALKIVPPSTGIDRLQLSLPPTMPWYSQAFVLQLLITTSTAVIMAPSIMLCNNCGHSMDAQVPCSPVDVNRYLHYGGRISEAEADLCSNTIVRWQEQVFDYDAEIFRMRFALGKLEGVRQSLIDCIQTSDGLLAPIRRVPRDILQDIFEYVYTHSRALLYQSVIIVPAFRREPRDDVFSLGEWYSGKDTLLMMEIEVYVCEEGPTEILTSPLCINTSRTFPSSIESPNAERHQPLRLSMTTCWQFLVPILALHLLHLPLAWHAAVTICPSSLPVLSQAQATRTHDQFTTSLPTSPLSSSCLLNAKDLRVQTLSTTALCCVI</sequence>
<proteinExistence type="predicted"/>